<dbReference type="AlphaFoldDB" id="A0A438EU92"/>
<reference evidence="1 2" key="1">
    <citation type="journal article" date="2018" name="PLoS Genet.">
        <title>Population sequencing reveals clonal diversity and ancestral inbreeding in the grapevine cultivar Chardonnay.</title>
        <authorList>
            <person name="Roach M.J."/>
            <person name="Johnson D.L."/>
            <person name="Bohlmann J."/>
            <person name="van Vuuren H.J."/>
            <person name="Jones S.J."/>
            <person name="Pretorius I.S."/>
            <person name="Schmidt S.A."/>
            <person name="Borneman A.R."/>
        </authorList>
    </citation>
    <scope>NUCLEOTIDE SEQUENCE [LARGE SCALE GENOMIC DNA]</scope>
    <source>
        <strain evidence="2">cv. Chardonnay</strain>
        <tissue evidence="1">Leaf</tissue>
    </source>
</reference>
<dbReference type="Proteomes" id="UP000288805">
    <property type="component" value="Unassembled WGS sequence"/>
</dbReference>
<evidence type="ECO:0000313" key="1">
    <source>
        <dbReference type="EMBL" id="RVW51262.1"/>
    </source>
</evidence>
<dbReference type="EMBL" id="QGNW01001184">
    <property type="protein sequence ID" value="RVW51262.1"/>
    <property type="molecule type" value="Genomic_DNA"/>
</dbReference>
<evidence type="ECO:0000313" key="2">
    <source>
        <dbReference type="Proteomes" id="UP000288805"/>
    </source>
</evidence>
<sequence>MSGSKFFLKASKKFFLDGHRIIGRLFWTPIHSSGDQLLLGLRTCGCNIQVSKIALEVGGEVFRVMVEKERKKSILIDIANIDVVEQEGNLSQLSAQRALRKGELEELLLREEVANGRRSRKFIKILENERGLVLDNIDSISEEILHFFEKLYSSPPGEYWRVEGLDWSPISRESASRLDFPFTKEEISKAIFQLDSDKVLGPDGFTIAVFQDCWDVIKEDFFYE</sequence>
<proteinExistence type="predicted"/>
<name>A0A438EU92_VITVI</name>
<accession>A0A438EU92</accession>
<comment type="caution">
    <text evidence="1">The sequence shown here is derived from an EMBL/GenBank/DDBJ whole genome shotgun (WGS) entry which is preliminary data.</text>
</comment>
<protein>
    <submittedName>
        <fullName evidence="1">Uncharacterized protein</fullName>
    </submittedName>
</protein>
<gene>
    <name evidence="1" type="ORF">CK203_075429</name>
</gene>
<organism evidence="1 2">
    <name type="scientific">Vitis vinifera</name>
    <name type="common">Grape</name>
    <dbReference type="NCBI Taxonomy" id="29760"/>
    <lineage>
        <taxon>Eukaryota</taxon>
        <taxon>Viridiplantae</taxon>
        <taxon>Streptophyta</taxon>
        <taxon>Embryophyta</taxon>
        <taxon>Tracheophyta</taxon>
        <taxon>Spermatophyta</taxon>
        <taxon>Magnoliopsida</taxon>
        <taxon>eudicotyledons</taxon>
        <taxon>Gunneridae</taxon>
        <taxon>Pentapetalae</taxon>
        <taxon>rosids</taxon>
        <taxon>Vitales</taxon>
        <taxon>Vitaceae</taxon>
        <taxon>Viteae</taxon>
        <taxon>Vitis</taxon>
    </lineage>
</organism>